<sequence>MNDDVDVRTIKAMSEDIDGNEPINLIDQVLSVKDDIVLKSNNPDDIYDDCLSHLKIVLNRHA</sequence>
<evidence type="ECO:0000313" key="2">
    <source>
        <dbReference type="Proteomes" id="UP000075655"/>
    </source>
</evidence>
<organism evidence="1 2">
    <name type="scientific">Gluconobacter oxydans</name>
    <name type="common">Gluconobacter suboxydans</name>
    <dbReference type="NCBI Taxonomy" id="442"/>
    <lineage>
        <taxon>Bacteria</taxon>
        <taxon>Pseudomonadati</taxon>
        <taxon>Pseudomonadota</taxon>
        <taxon>Alphaproteobacteria</taxon>
        <taxon>Acetobacterales</taxon>
        <taxon>Acetobacteraceae</taxon>
        <taxon>Gluconobacter</taxon>
    </lineage>
</organism>
<protein>
    <submittedName>
        <fullName evidence="1">Uncharacterized protein</fullName>
    </submittedName>
</protein>
<dbReference type="EMBL" id="LHZG01000034">
    <property type="protein sequence ID" value="KXV23393.1"/>
    <property type="molecule type" value="Genomic_DNA"/>
</dbReference>
<comment type="caution">
    <text evidence="1">The sequence shown here is derived from an EMBL/GenBank/DDBJ whole genome shotgun (WGS) entry which is preliminary data.</text>
</comment>
<name>A0A149S9T7_GLUOY</name>
<dbReference type="AlphaFoldDB" id="A0A149S9T7"/>
<dbReference type="PATRIC" id="fig|442.8.peg.513"/>
<reference evidence="1 2" key="1">
    <citation type="submission" date="2015-06" db="EMBL/GenBank/DDBJ databases">
        <title>Improved classification and identification of acetic acid bacteria using matrix-assisted laser desorption/ionization time-of-flight mass spectrometry; Gluconobacter nephelii and Gluconobacter uchimurae are later heterotypic synonyms of Gluconobacter japonicus and Gluconobacter oxydans, respectively.</title>
        <authorList>
            <person name="Li L."/>
            <person name="Cleenwerck I."/>
            <person name="De Vuyst L."/>
            <person name="Vandamme P."/>
        </authorList>
    </citation>
    <scope>NUCLEOTIDE SEQUENCE [LARGE SCALE GENOMIC DNA]</scope>
    <source>
        <strain evidence="1 2">LMG 1676</strain>
    </source>
</reference>
<proteinExistence type="predicted"/>
<gene>
    <name evidence="1" type="ORF">AD934_00205</name>
</gene>
<evidence type="ECO:0000313" key="1">
    <source>
        <dbReference type="EMBL" id="KXV23393.1"/>
    </source>
</evidence>
<accession>A0A149S9T7</accession>
<dbReference type="Proteomes" id="UP000075655">
    <property type="component" value="Unassembled WGS sequence"/>
</dbReference>